<feature type="transmembrane region" description="Helical" evidence="7">
    <location>
        <begin position="526"/>
        <end position="549"/>
    </location>
</feature>
<dbReference type="InterPro" id="IPR050382">
    <property type="entry name" value="MFS_Na/Anion_cotransporter"/>
</dbReference>
<dbReference type="Pfam" id="PF07690">
    <property type="entry name" value="MFS_1"/>
    <property type="match status" value="2"/>
</dbReference>
<sequence>MNNQDCGYKTSNVTGLKNRAFQARYILTLLGFFGFFCVYALRVNLNVAMVAMVQQPRVQDVPNPEDKVDACPNLVKFPHGTNSSVQIMRSTLKGEFDWDSNMQGLVLGSFYFGYVVTQIPGGIAAEKYGAKWLFGIGILITAVFSLLTPMCARWSVWALIIARAIEGLFGCLWFLLWITLVYDSPDSHPRISDEELLFIHLGQDEIQPHRASLPWKSVVTSVPMWGLVVTHFGQNWGFYTLLTDMPTYLSNVLHFNIEKNGVVSALPNLIQAFVAVIASWTADKLLARGKLKITTIRKIMNSIALYSPALCVLPIAFIGCEPVIIVILLTVGISLNGFIYSGFNVIHVDMSPEFAGTLMGITNCIANLPGFLAPSFVGWIVQDGHTLQNWAVVFVTTSAIFIISGTVFNLFCTAELQPWGSNAPPSNENNEAVAMDDTTPEFQNSTIQLCKENIPAEFTWDVETQRIVLVSFIYGYCLSQIPAGLTSDMYGGKWHFGISVLVVAFASFLIPSAARISKGFLISVRIIQGMAAVGTLSVVWFLFWSILIFESPEDHKFLSGSEIAELRKSQDREDKIPLNIYEVPWRTILTSTKMWALIIAFIGYCWTYTSVVIEFPIYFSKVLKYDIIKDSLESSLLFVASAFLSFISGIISDSLRSKNVCSITKIRKTMNSLGTLVAITGTFGSIFGCIAIEFNKRILQTGHSMKNWGNVFFITAAVICATGMFFNFFADAEEQNWIPNPKSADGNTESSEEEN</sequence>
<evidence type="ECO:0000313" key="9">
    <source>
        <dbReference type="Proteomes" id="UP000807504"/>
    </source>
</evidence>
<dbReference type="SUPFAM" id="SSF103473">
    <property type="entry name" value="MFS general substrate transporter"/>
    <property type="match status" value="2"/>
</dbReference>
<dbReference type="InterPro" id="IPR036259">
    <property type="entry name" value="MFS_trans_sf"/>
</dbReference>
<dbReference type="GO" id="GO:0015293">
    <property type="term" value="F:symporter activity"/>
    <property type="evidence" value="ECO:0007669"/>
    <property type="project" value="UniProtKB-KW"/>
</dbReference>
<dbReference type="Proteomes" id="UP000807504">
    <property type="component" value="Unassembled WGS sequence"/>
</dbReference>
<evidence type="ECO:0000256" key="3">
    <source>
        <dbReference type="ARBA" id="ARBA00022692"/>
    </source>
</evidence>
<dbReference type="Gene3D" id="1.20.120.540">
    <property type="entry name" value="Voltage-gated potassium channels"/>
    <property type="match status" value="1"/>
</dbReference>
<feature type="transmembrane region" description="Helical" evidence="7">
    <location>
        <begin position="390"/>
        <end position="411"/>
    </location>
</feature>
<protein>
    <submittedName>
        <fullName evidence="8">Sialin like protein</fullName>
    </submittedName>
</protein>
<keyword evidence="5 7" id="KW-1133">Transmembrane helix</keyword>
<evidence type="ECO:0000256" key="5">
    <source>
        <dbReference type="ARBA" id="ARBA00022989"/>
    </source>
</evidence>
<dbReference type="GO" id="GO:0016020">
    <property type="term" value="C:membrane"/>
    <property type="evidence" value="ECO:0007669"/>
    <property type="project" value="UniProtKB-SubCell"/>
</dbReference>
<reference evidence="8" key="1">
    <citation type="journal article" date="2020" name="bioRxiv">
        <title>Chromosome-level reference genome of the European wasp spider Argiope bruennichi: a resource for studies on range expansion and evolutionary adaptation.</title>
        <authorList>
            <person name="Sheffer M.M."/>
            <person name="Hoppe A."/>
            <person name="Krehenwinkel H."/>
            <person name="Uhl G."/>
            <person name="Kuss A.W."/>
            <person name="Jensen L."/>
            <person name="Jensen C."/>
            <person name="Gillespie R.G."/>
            <person name="Hoff K.J."/>
            <person name="Prost S."/>
        </authorList>
    </citation>
    <scope>NUCLEOTIDE SEQUENCE</scope>
</reference>
<dbReference type="EMBL" id="JABXBU010000015">
    <property type="protein sequence ID" value="KAF8787062.1"/>
    <property type="molecule type" value="Genomic_DNA"/>
</dbReference>
<dbReference type="PANTHER" id="PTHR11662:SF399">
    <property type="entry name" value="FI19708P1-RELATED"/>
    <property type="match status" value="1"/>
</dbReference>
<keyword evidence="3 7" id="KW-0812">Transmembrane</keyword>
<feature type="transmembrane region" description="Helical" evidence="7">
    <location>
        <begin position="494"/>
        <end position="514"/>
    </location>
</feature>
<feature type="transmembrane region" description="Helical" evidence="7">
    <location>
        <begin position="354"/>
        <end position="381"/>
    </location>
</feature>
<dbReference type="GO" id="GO:0006820">
    <property type="term" value="P:monoatomic anion transport"/>
    <property type="evidence" value="ECO:0007669"/>
    <property type="project" value="TreeGrafter"/>
</dbReference>
<dbReference type="AlphaFoldDB" id="A0A8T0F9K2"/>
<dbReference type="PANTHER" id="PTHR11662">
    <property type="entry name" value="SOLUTE CARRIER FAMILY 17"/>
    <property type="match status" value="1"/>
</dbReference>
<keyword evidence="6 7" id="KW-0472">Membrane</keyword>
<feature type="transmembrane region" description="Helical" evidence="7">
    <location>
        <begin position="672"/>
        <end position="695"/>
    </location>
</feature>
<accession>A0A8T0F9K2</accession>
<feature type="transmembrane region" description="Helical" evidence="7">
    <location>
        <begin position="303"/>
        <end position="334"/>
    </location>
</feature>
<dbReference type="Gene3D" id="1.20.1250.20">
    <property type="entry name" value="MFS general substrate transporter like domains"/>
    <property type="match status" value="3"/>
</dbReference>
<gene>
    <name evidence="8" type="ORF">HNY73_008698</name>
</gene>
<feature type="transmembrane region" description="Helical" evidence="7">
    <location>
        <begin position="594"/>
        <end position="619"/>
    </location>
</feature>
<feature type="transmembrane region" description="Helical" evidence="7">
    <location>
        <begin position="25"/>
        <end position="42"/>
    </location>
</feature>
<comment type="caution">
    <text evidence="8">The sequence shown here is derived from an EMBL/GenBank/DDBJ whole genome shotgun (WGS) entry which is preliminary data.</text>
</comment>
<reference evidence="8" key="2">
    <citation type="submission" date="2020-06" db="EMBL/GenBank/DDBJ databases">
        <authorList>
            <person name="Sheffer M."/>
        </authorList>
    </citation>
    <scope>NUCLEOTIDE SEQUENCE</scope>
</reference>
<dbReference type="FunFam" id="1.20.1250.20:FF:000003">
    <property type="entry name" value="Solute carrier family 17 member 3"/>
    <property type="match status" value="1"/>
</dbReference>
<comment type="subcellular location">
    <subcellularLocation>
        <location evidence="1">Membrane</location>
        <topology evidence="1">Multi-pass membrane protein</topology>
    </subcellularLocation>
</comment>
<evidence type="ECO:0000256" key="1">
    <source>
        <dbReference type="ARBA" id="ARBA00004141"/>
    </source>
</evidence>
<feature type="transmembrane region" description="Helical" evidence="7">
    <location>
        <begin position="105"/>
        <end position="125"/>
    </location>
</feature>
<evidence type="ECO:0000256" key="2">
    <source>
        <dbReference type="ARBA" id="ARBA00022448"/>
    </source>
</evidence>
<evidence type="ECO:0000313" key="8">
    <source>
        <dbReference type="EMBL" id="KAF8787062.1"/>
    </source>
</evidence>
<organism evidence="8 9">
    <name type="scientific">Argiope bruennichi</name>
    <name type="common">Wasp spider</name>
    <name type="synonym">Aranea bruennichi</name>
    <dbReference type="NCBI Taxonomy" id="94029"/>
    <lineage>
        <taxon>Eukaryota</taxon>
        <taxon>Metazoa</taxon>
        <taxon>Ecdysozoa</taxon>
        <taxon>Arthropoda</taxon>
        <taxon>Chelicerata</taxon>
        <taxon>Arachnida</taxon>
        <taxon>Araneae</taxon>
        <taxon>Araneomorphae</taxon>
        <taxon>Entelegynae</taxon>
        <taxon>Araneoidea</taxon>
        <taxon>Araneidae</taxon>
        <taxon>Argiope</taxon>
    </lineage>
</organism>
<evidence type="ECO:0000256" key="7">
    <source>
        <dbReference type="SAM" id="Phobius"/>
    </source>
</evidence>
<dbReference type="InterPro" id="IPR027378">
    <property type="entry name" value="Nucleotide_channel_N"/>
</dbReference>
<feature type="transmembrane region" description="Helical" evidence="7">
    <location>
        <begin position="707"/>
        <end position="730"/>
    </location>
</feature>
<dbReference type="InterPro" id="IPR011701">
    <property type="entry name" value="MFS"/>
</dbReference>
<keyword evidence="2" id="KW-0813">Transport</keyword>
<keyword evidence="4" id="KW-0769">Symport</keyword>
<evidence type="ECO:0000256" key="4">
    <source>
        <dbReference type="ARBA" id="ARBA00022847"/>
    </source>
</evidence>
<name>A0A8T0F9K2_ARGBR</name>
<feature type="transmembrane region" description="Helical" evidence="7">
    <location>
        <begin position="132"/>
        <end position="150"/>
    </location>
</feature>
<evidence type="ECO:0000256" key="6">
    <source>
        <dbReference type="ARBA" id="ARBA00023136"/>
    </source>
</evidence>
<feature type="transmembrane region" description="Helical" evidence="7">
    <location>
        <begin position="631"/>
        <end position="652"/>
    </location>
</feature>
<proteinExistence type="predicted"/>
<keyword evidence="9" id="KW-1185">Reference proteome</keyword>
<feature type="transmembrane region" description="Helical" evidence="7">
    <location>
        <begin position="156"/>
        <end position="182"/>
    </location>
</feature>